<organism evidence="1 2">
    <name type="scientific">Skeletonema marinoi</name>
    <dbReference type="NCBI Taxonomy" id="267567"/>
    <lineage>
        <taxon>Eukaryota</taxon>
        <taxon>Sar</taxon>
        <taxon>Stramenopiles</taxon>
        <taxon>Ochrophyta</taxon>
        <taxon>Bacillariophyta</taxon>
        <taxon>Coscinodiscophyceae</taxon>
        <taxon>Thalassiosirophycidae</taxon>
        <taxon>Thalassiosirales</taxon>
        <taxon>Skeletonemataceae</taxon>
        <taxon>Skeletonema</taxon>
        <taxon>Skeletonema marinoi-dohrnii complex</taxon>
    </lineage>
</organism>
<keyword evidence="2" id="KW-1185">Reference proteome</keyword>
<comment type="caution">
    <text evidence="1">The sequence shown here is derived from an EMBL/GenBank/DDBJ whole genome shotgun (WGS) entry which is preliminary data.</text>
</comment>
<dbReference type="EMBL" id="JATAAI010000033">
    <property type="protein sequence ID" value="KAK1735664.1"/>
    <property type="molecule type" value="Genomic_DNA"/>
</dbReference>
<accession>A0AAD8XXX9</accession>
<name>A0AAD8XXX9_9STRA</name>
<dbReference type="Proteomes" id="UP001224775">
    <property type="component" value="Unassembled WGS sequence"/>
</dbReference>
<evidence type="ECO:0000313" key="1">
    <source>
        <dbReference type="EMBL" id="KAK1735664.1"/>
    </source>
</evidence>
<sequence>MEHNINTSNR</sequence>
<reference evidence="1" key="1">
    <citation type="submission" date="2023-06" db="EMBL/GenBank/DDBJ databases">
        <title>Survivors Of The Sea: Transcriptome response of Skeletonema marinoi to long-term dormancy.</title>
        <authorList>
            <person name="Pinder M.I.M."/>
            <person name="Kourtchenko O."/>
            <person name="Robertson E.K."/>
            <person name="Larsson T."/>
            <person name="Maumus F."/>
            <person name="Osuna-Cruz C.M."/>
            <person name="Vancaester E."/>
            <person name="Stenow R."/>
            <person name="Vandepoele K."/>
            <person name="Ploug H."/>
            <person name="Bruchert V."/>
            <person name="Godhe A."/>
            <person name="Topel M."/>
        </authorList>
    </citation>
    <scope>NUCLEOTIDE SEQUENCE</scope>
    <source>
        <strain evidence="1">R05AC</strain>
    </source>
</reference>
<proteinExistence type="predicted"/>
<evidence type="ECO:0000313" key="2">
    <source>
        <dbReference type="Proteomes" id="UP001224775"/>
    </source>
</evidence>
<protein>
    <submittedName>
        <fullName evidence="1">Uncharacterized protein</fullName>
    </submittedName>
</protein>
<gene>
    <name evidence="1" type="ORF">QTG54_013827</name>
</gene>